<organism evidence="3 4">
    <name type="scientific">Zophobas morio</name>
    <dbReference type="NCBI Taxonomy" id="2755281"/>
    <lineage>
        <taxon>Eukaryota</taxon>
        <taxon>Metazoa</taxon>
        <taxon>Ecdysozoa</taxon>
        <taxon>Arthropoda</taxon>
        <taxon>Hexapoda</taxon>
        <taxon>Insecta</taxon>
        <taxon>Pterygota</taxon>
        <taxon>Neoptera</taxon>
        <taxon>Endopterygota</taxon>
        <taxon>Coleoptera</taxon>
        <taxon>Polyphaga</taxon>
        <taxon>Cucujiformia</taxon>
        <taxon>Tenebrionidae</taxon>
        <taxon>Zophobas</taxon>
    </lineage>
</organism>
<evidence type="ECO:0000313" key="4">
    <source>
        <dbReference type="Proteomes" id="UP001168821"/>
    </source>
</evidence>
<reference evidence="3" key="1">
    <citation type="journal article" date="2023" name="G3 (Bethesda)">
        <title>Whole genome assemblies of Zophobas morio and Tenebrio molitor.</title>
        <authorList>
            <person name="Kaur S."/>
            <person name="Stinson S.A."/>
            <person name="diCenzo G.C."/>
        </authorList>
    </citation>
    <scope>NUCLEOTIDE SEQUENCE</scope>
    <source>
        <strain evidence="3">QUZm001</strain>
    </source>
</reference>
<accession>A0AA38IJ72</accession>
<dbReference type="EMBL" id="JALNTZ010000004">
    <property type="protein sequence ID" value="KAJ3654494.1"/>
    <property type="molecule type" value="Genomic_DNA"/>
</dbReference>
<name>A0AA38IJ72_9CUCU</name>
<comment type="caution">
    <text evidence="3">The sequence shown here is derived from an EMBL/GenBank/DDBJ whole genome shotgun (WGS) entry which is preliminary data.</text>
</comment>
<gene>
    <name evidence="3" type="ORF">Zmor_013679</name>
</gene>
<proteinExistence type="predicted"/>
<feature type="region of interest" description="Disordered" evidence="1">
    <location>
        <begin position="183"/>
        <end position="231"/>
    </location>
</feature>
<feature type="region of interest" description="Disordered" evidence="1">
    <location>
        <begin position="123"/>
        <end position="154"/>
    </location>
</feature>
<evidence type="ECO:0000313" key="3">
    <source>
        <dbReference type="EMBL" id="KAJ3654494.1"/>
    </source>
</evidence>
<feature type="compositionally biased region" description="Acidic residues" evidence="1">
    <location>
        <begin position="187"/>
        <end position="201"/>
    </location>
</feature>
<feature type="chain" id="PRO_5041202124" evidence="2">
    <location>
        <begin position="24"/>
        <end position="349"/>
    </location>
</feature>
<evidence type="ECO:0000256" key="2">
    <source>
        <dbReference type="SAM" id="SignalP"/>
    </source>
</evidence>
<sequence>MELVRFGCFLLVLVLAKSAAGSAATCDCDGLKHLKVSEKSCLLNQLLHIIGHLVSCSQKPGINAESYNKLLEATKCKEAHEVSAYLPTTTEEPPPPTTTHKNHKPTLPIFNFLNPFGKKPSTSYNLFGRTETTTVEPQTTTEDNSSSESSEESSEKLPTFFNLFSSATSSPLFPITLLPQLKRVTSEDTEEDSSSEDDSSEETTTQSPHYQLSETTETTKEQTTFEPDIFTNTPNYYSLFTSRPQPHRPEPRPITVFPHEYFVTEPPATTEAPTVPPNYFVRQPEDEPVCSANSNSDDDPDDENGVSFQAETFFIPVLKFHGAPSMSAQELKDYLFRCLPSKRQHKKKI</sequence>
<feature type="region of interest" description="Disordered" evidence="1">
    <location>
        <begin position="283"/>
        <end position="306"/>
    </location>
</feature>
<keyword evidence="2" id="KW-0732">Signal</keyword>
<feature type="signal peptide" evidence="2">
    <location>
        <begin position="1"/>
        <end position="23"/>
    </location>
</feature>
<protein>
    <submittedName>
        <fullName evidence="3">Uncharacterized protein</fullName>
    </submittedName>
</protein>
<feature type="compositionally biased region" description="Low complexity" evidence="1">
    <location>
        <begin position="130"/>
        <end position="148"/>
    </location>
</feature>
<dbReference type="Proteomes" id="UP001168821">
    <property type="component" value="Unassembled WGS sequence"/>
</dbReference>
<keyword evidence="4" id="KW-1185">Reference proteome</keyword>
<dbReference type="AlphaFoldDB" id="A0AA38IJ72"/>
<evidence type="ECO:0000256" key="1">
    <source>
        <dbReference type="SAM" id="MobiDB-lite"/>
    </source>
</evidence>